<dbReference type="EMBL" id="ML991780">
    <property type="protein sequence ID" value="KAF2237515.1"/>
    <property type="molecule type" value="Genomic_DNA"/>
</dbReference>
<evidence type="ECO:0000313" key="2">
    <source>
        <dbReference type="EMBL" id="KAF2237515.1"/>
    </source>
</evidence>
<proteinExistence type="predicted"/>
<dbReference type="AlphaFoldDB" id="A0A6A6HHA4"/>
<gene>
    <name evidence="2" type="ORF">EV356DRAFT_574294</name>
</gene>
<name>A0A6A6HHA4_VIRVR</name>
<dbReference type="OrthoDB" id="4488198at2759"/>
<sequence>MLSKIAITFCALLAFGSAFDIPESQPDGLYSYHEDENGVGIHAPIEGQPTGSVTPPGAKFRTKRDALPNSLLTDIECDGGFINPTDYTNSVNGLIGLCNPSTTVKAGHNIYYKSGGAVAYMCNYGGDNGCAKAELDYAFQLIGRGPFVNSFNLIRGEPNGCPNYQSGHVYVGDYGKTYGYMTATTGLCNGRPVDS</sequence>
<keyword evidence="3" id="KW-1185">Reference proteome</keyword>
<organism evidence="2 3">
    <name type="scientific">Viridothelium virens</name>
    <name type="common">Speckled blister lichen</name>
    <name type="synonym">Trypethelium virens</name>
    <dbReference type="NCBI Taxonomy" id="1048519"/>
    <lineage>
        <taxon>Eukaryota</taxon>
        <taxon>Fungi</taxon>
        <taxon>Dikarya</taxon>
        <taxon>Ascomycota</taxon>
        <taxon>Pezizomycotina</taxon>
        <taxon>Dothideomycetes</taxon>
        <taxon>Dothideomycetes incertae sedis</taxon>
        <taxon>Trypetheliales</taxon>
        <taxon>Trypetheliaceae</taxon>
        <taxon>Viridothelium</taxon>
    </lineage>
</organism>
<evidence type="ECO:0000313" key="3">
    <source>
        <dbReference type="Proteomes" id="UP000800092"/>
    </source>
</evidence>
<feature type="signal peptide" evidence="1">
    <location>
        <begin position="1"/>
        <end position="18"/>
    </location>
</feature>
<evidence type="ECO:0000256" key="1">
    <source>
        <dbReference type="SAM" id="SignalP"/>
    </source>
</evidence>
<reference evidence="2" key="1">
    <citation type="journal article" date="2020" name="Stud. Mycol.">
        <title>101 Dothideomycetes genomes: a test case for predicting lifestyles and emergence of pathogens.</title>
        <authorList>
            <person name="Haridas S."/>
            <person name="Albert R."/>
            <person name="Binder M."/>
            <person name="Bloem J."/>
            <person name="Labutti K."/>
            <person name="Salamov A."/>
            <person name="Andreopoulos B."/>
            <person name="Baker S."/>
            <person name="Barry K."/>
            <person name="Bills G."/>
            <person name="Bluhm B."/>
            <person name="Cannon C."/>
            <person name="Castanera R."/>
            <person name="Culley D."/>
            <person name="Daum C."/>
            <person name="Ezra D."/>
            <person name="Gonzalez J."/>
            <person name="Henrissat B."/>
            <person name="Kuo A."/>
            <person name="Liang C."/>
            <person name="Lipzen A."/>
            <person name="Lutzoni F."/>
            <person name="Magnuson J."/>
            <person name="Mondo S."/>
            <person name="Nolan M."/>
            <person name="Ohm R."/>
            <person name="Pangilinan J."/>
            <person name="Park H.-J."/>
            <person name="Ramirez L."/>
            <person name="Alfaro M."/>
            <person name="Sun H."/>
            <person name="Tritt A."/>
            <person name="Yoshinaga Y."/>
            <person name="Zwiers L.-H."/>
            <person name="Turgeon B."/>
            <person name="Goodwin S."/>
            <person name="Spatafora J."/>
            <person name="Crous P."/>
            <person name="Grigoriev I."/>
        </authorList>
    </citation>
    <scope>NUCLEOTIDE SEQUENCE</scope>
    <source>
        <strain evidence="2">Tuck. ex Michener</strain>
    </source>
</reference>
<keyword evidence="1" id="KW-0732">Signal</keyword>
<protein>
    <submittedName>
        <fullName evidence="2">Uncharacterized protein</fullName>
    </submittedName>
</protein>
<accession>A0A6A6HHA4</accession>
<feature type="chain" id="PRO_5025405466" evidence="1">
    <location>
        <begin position="19"/>
        <end position="195"/>
    </location>
</feature>
<dbReference type="Proteomes" id="UP000800092">
    <property type="component" value="Unassembled WGS sequence"/>
</dbReference>